<sequence length="145" mass="16529">MLSMITTCLLTVFFAPFRRKAHRHMGCICVCGQCHGNFDQREVKGGCKTRVYLGIRHFVIVWTGAYICSSAFGQLLPEPCLPGATNLIQNRHDPLRLAAINIYSDTRKSVITFHEGTNFFQRWCIIQTKQENGEMQSRRQQSSTS</sequence>
<accession>A0ABQ8Q0X5</accession>
<protein>
    <recommendedName>
        <fullName evidence="3">Secreted protein</fullName>
    </recommendedName>
</protein>
<dbReference type="Proteomes" id="UP001163828">
    <property type="component" value="Unassembled WGS sequence"/>
</dbReference>
<evidence type="ECO:0000313" key="2">
    <source>
        <dbReference type="Proteomes" id="UP001163828"/>
    </source>
</evidence>
<name>A0ABQ8Q0X5_9AGAR</name>
<dbReference type="EMBL" id="MU790876">
    <property type="protein sequence ID" value="KAJ3992272.1"/>
    <property type="molecule type" value="Genomic_DNA"/>
</dbReference>
<reference evidence="1" key="1">
    <citation type="submission" date="2022-08" db="EMBL/GenBank/DDBJ databases">
        <authorList>
            <consortium name="DOE Joint Genome Institute"/>
            <person name="Min B."/>
            <person name="Riley R."/>
            <person name="Sierra-Patev S."/>
            <person name="Naranjo-Ortiz M."/>
            <person name="Looney B."/>
            <person name="Konkel Z."/>
            <person name="Slot J.C."/>
            <person name="Sakamoto Y."/>
            <person name="Steenwyk J.L."/>
            <person name="Rokas A."/>
            <person name="Carro J."/>
            <person name="Camarero S."/>
            <person name="Ferreira P."/>
            <person name="Molpeceres G."/>
            <person name="Ruiz-Duenas F.J."/>
            <person name="Serrano A."/>
            <person name="Henrissat B."/>
            <person name="Drula E."/>
            <person name="Hughes K.W."/>
            <person name="Mata J.L."/>
            <person name="Ishikawa N.K."/>
            <person name="Vargas-Isla R."/>
            <person name="Ushijima S."/>
            <person name="Smith C.A."/>
            <person name="Ahrendt S."/>
            <person name="Andreopoulos W."/>
            <person name="He G."/>
            <person name="Labutti K."/>
            <person name="Lipzen A."/>
            <person name="Ng V."/>
            <person name="Sandor L."/>
            <person name="Barry K."/>
            <person name="Martinez A.T."/>
            <person name="Xiao Y."/>
            <person name="Gibbons J.G."/>
            <person name="Terashima K."/>
            <person name="Hibbett D.S."/>
            <person name="Grigoriev I.V."/>
        </authorList>
    </citation>
    <scope>NUCLEOTIDE SEQUENCE</scope>
    <source>
        <strain evidence="1">TFB10827</strain>
    </source>
</reference>
<gene>
    <name evidence="1" type="ORF">F5050DRAFT_962807</name>
</gene>
<proteinExistence type="predicted"/>
<evidence type="ECO:0000313" key="1">
    <source>
        <dbReference type="EMBL" id="KAJ3992272.1"/>
    </source>
</evidence>
<keyword evidence="2" id="KW-1185">Reference proteome</keyword>
<organism evidence="1 2">
    <name type="scientific">Lentinula boryana</name>
    <dbReference type="NCBI Taxonomy" id="40481"/>
    <lineage>
        <taxon>Eukaryota</taxon>
        <taxon>Fungi</taxon>
        <taxon>Dikarya</taxon>
        <taxon>Basidiomycota</taxon>
        <taxon>Agaricomycotina</taxon>
        <taxon>Agaricomycetes</taxon>
        <taxon>Agaricomycetidae</taxon>
        <taxon>Agaricales</taxon>
        <taxon>Marasmiineae</taxon>
        <taxon>Omphalotaceae</taxon>
        <taxon>Lentinula</taxon>
    </lineage>
</organism>
<comment type="caution">
    <text evidence="1">The sequence shown here is derived from an EMBL/GenBank/DDBJ whole genome shotgun (WGS) entry which is preliminary data.</text>
</comment>
<evidence type="ECO:0008006" key="3">
    <source>
        <dbReference type="Google" id="ProtNLM"/>
    </source>
</evidence>